<keyword evidence="1" id="KW-0732">Signal</keyword>
<evidence type="ECO:0000313" key="2">
    <source>
        <dbReference type="EMBL" id="KIK30883.1"/>
    </source>
</evidence>
<evidence type="ECO:0000313" key="3">
    <source>
        <dbReference type="Proteomes" id="UP000054018"/>
    </source>
</evidence>
<organism evidence="2 3">
    <name type="scientific">Pisolithus microcarpus 441</name>
    <dbReference type="NCBI Taxonomy" id="765257"/>
    <lineage>
        <taxon>Eukaryota</taxon>
        <taxon>Fungi</taxon>
        <taxon>Dikarya</taxon>
        <taxon>Basidiomycota</taxon>
        <taxon>Agaricomycotina</taxon>
        <taxon>Agaricomycetes</taxon>
        <taxon>Agaricomycetidae</taxon>
        <taxon>Boletales</taxon>
        <taxon>Sclerodermatineae</taxon>
        <taxon>Pisolithaceae</taxon>
        <taxon>Pisolithus</taxon>
    </lineage>
</organism>
<feature type="chain" id="PRO_5002206793" evidence="1">
    <location>
        <begin position="27"/>
        <end position="180"/>
    </location>
</feature>
<keyword evidence="3" id="KW-1185">Reference proteome</keyword>
<protein>
    <submittedName>
        <fullName evidence="2">Uncharacterized protein</fullName>
    </submittedName>
</protein>
<name>A0A0D0AFH4_9AGAM</name>
<dbReference type="Proteomes" id="UP000054018">
    <property type="component" value="Unassembled WGS sequence"/>
</dbReference>
<dbReference type="OrthoDB" id="2526171at2759"/>
<dbReference type="AlphaFoldDB" id="A0A0D0AFH4"/>
<evidence type="ECO:0000256" key="1">
    <source>
        <dbReference type="SAM" id="SignalP"/>
    </source>
</evidence>
<gene>
    <name evidence="2" type="ORF">PISMIDRAFT_124479</name>
</gene>
<feature type="signal peptide" evidence="1">
    <location>
        <begin position="1"/>
        <end position="26"/>
    </location>
</feature>
<proteinExistence type="predicted"/>
<reference evidence="3" key="2">
    <citation type="submission" date="2015-01" db="EMBL/GenBank/DDBJ databases">
        <title>Evolutionary Origins and Diversification of the Mycorrhizal Mutualists.</title>
        <authorList>
            <consortium name="DOE Joint Genome Institute"/>
            <consortium name="Mycorrhizal Genomics Consortium"/>
            <person name="Kohler A."/>
            <person name="Kuo A."/>
            <person name="Nagy L.G."/>
            <person name="Floudas D."/>
            <person name="Copeland A."/>
            <person name="Barry K.W."/>
            <person name="Cichocki N."/>
            <person name="Veneault-Fourrey C."/>
            <person name="LaButti K."/>
            <person name="Lindquist E.A."/>
            <person name="Lipzen A."/>
            <person name="Lundell T."/>
            <person name="Morin E."/>
            <person name="Murat C."/>
            <person name="Riley R."/>
            <person name="Ohm R."/>
            <person name="Sun H."/>
            <person name="Tunlid A."/>
            <person name="Henrissat B."/>
            <person name="Grigoriev I.V."/>
            <person name="Hibbett D.S."/>
            <person name="Martin F."/>
        </authorList>
    </citation>
    <scope>NUCLEOTIDE SEQUENCE [LARGE SCALE GENOMIC DNA]</scope>
    <source>
        <strain evidence="3">441</strain>
    </source>
</reference>
<accession>A0A0D0AFH4</accession>
<dbReference type="STRING" id="765257.A0A0D0AFH4"/>
<reference evidence="2 3" key="1">
    <citation type="submission" date="2014-04" db="EMBL/GenBank/DDBJ databases">
        <authorList>
            <consortium name="DOE Joint Genome Institute"/>
            <person name="Kuo A."/>
            <person name="Kohler A."/>
            <person name="Costa M.D."/>
            <person name="Nagy L.G."/>
            <person name="Floudas D."/>
            <person name="Copeland A."/>
            <person name="Barry K.W."/>
            <person name="Cichocki N."/>
            <person name="Veneault-Fourrey C."/>
            <person name="LaButti K."/>
            <person name="Lindquist E.A."/>
            <person name="Lipzen A."/>
            <person name="Lundell T."/>
            <person name="Morin E."/>
            <person name="Murat C."/>
            <person name="Sun H."/>
            <person name="Tunlid A."/>
            <person name="Henrissat B."/>
            <person name="Grigoriev I.V."/>
            <person name="Hibbett D.S."/>
            <person name="Martin F."/>
            <person name="Nordberg H.P."/>
            <person name="Cantor M.N."/>
            <person name="Hua S.X."/>
        </authorList>
    </citation>
    <scope>NUCLEOTIDE SEQUENCE [LARGE SCALE GENOMIC DNA]</scope>
    <source>
        <strain evidence="2 3">441</strain>
    </source>
</reference>
<dbReference type="HOGENOM" id="CLU_115535_0_0_1"/>
<dbReference type="EMBL" id="KN833685">
    <property type="protein sequence ID" value="KIK30883.1"/>
    <property type="molecule type" value="Genomic_DNA"/>
</dbReference>
<sequence length="180" mass="19344">MIPSHLGWSSLAILATGLLSIRPLRATAQQTSAVCLSQYNWMDNSKNQNPCLVAAYVQGACSGGQFTVDPLAVNTHYVGPYVDEANVCECNTVTYSLVSACAICQNRTYIAWSSWSTNCSTVYTGYPETIPGGTAIPQWAYQDVTSTDDFNATLADLTGVPNRQPPYLSPLLPASPPLRA</sequence>